<feature type="domain" description="Amine oxidase" evidence="1">
    <location>
        <begin position="12"/>
        <end position="512"/>
    </location>
</feature>
<sequence length="574" mass="64826">MMPKVVILGGGVAGMSAAHELIERGFEVEVYDRHKQYPGGKARSVNVPTVGPGPEEPLPGEHGFRFFPGFYKHIINTMERIPFVSKDGETKTVVDNLVPTERVRLAREGKASITTLVNFPHSFNDLHVLLESMHANTGLTEEEKKFFATKVWQLMTSCYDRRANDYERISWWDYLEADRFSDDYRALLVQGLTRTLVAANARKASTKTGGDIFLQLVFNMTNPGVHTDRVLNGPTNEVWLHPWFTYLTEKGVKYVKHHEVTALQMEKGKITGATLLNRTTNEPVTVTGDYYLLAVPVERAAPLFTQEMLAIDPTLQGAVNLAPSVAWMNGVQYFLTDEVNVVDGHCIYSDSAWAVTSISQLQFWKDYDIRTKGNGKIRTVFSVDVSDWDTPGSMDCTNGKPAKDCSHEEIKDEVWHQIKASLNVNGQKVVQEETPVLWHIDGDIKLVPGNGTREKNEEPLLVNTINSWGLRPDAHTLIPNLFLASDYVRTYTDLATMEGANEAARRAVNSIISVSGSKAKLCEIWNLHEPAILAPLRNHDQKRYEKGLPWKSYEPWWLRLIIAVLKFFKRLLDK</sequence>
<dbReference type="GO" id="GO:0016491">
    <property type="term" value="F:oxidoreductase activity"/>
    <property type="evidence" value="ECO:0007669"/>
    <property type="project" value="InterPro"/>
</dbReference>
<keyword evidence="3" id="KW-1185">Reference proteome</keyword>
<dbReference type="PANTHER" id="PTHR42923">
    <property type="entry name" value="PROTOPORPHYRINOGEN OXIDASE"/>
    <property type="match status" value="1"/>
</dbReference>
<organism evidence="2 3">
    <name type="scientific">Lacibacter sediminis</name>
    <dbReference type="NCBI Taxonomy" id="2760713"/>
    <lineage>
        <taxon>Bacteria</taxon>
        <taxon>Pseudomonadati</taxon>
        <taxon>Bacteroidota</taxon>
        <taxon>Chitinophagia</taxon>
        <taxon>Chitinophagales</taxon>
        <taxon>Chitinophagaceae</taxon>
        <taxon>Lacibacter</taxon>
    </lineage>
</organism>
<name>A0A7G5XN12_9BACT</name>
<dbReference type="InterPro" id="IPR036188">
    <property type="entry name" value="FAD/NAD-bd_sf"/>
</dbReference>
<dbReference type="PANTHER" id="PTHR42923:SF46">
    <property type="entry name" value="AMINE OXIDASE"/>
    <property type="match status" value="1"/>
</dbReference>
<dbReference type="EMBL" id="CP060007">
    <property type="protein sequence ID" value="QNA46865.1"/>
    <property type="molecule type" value="Genomic_DNA"/>
</dbReference>
<dbReference type="InterPro" id="IPR050464">
    <property type="entry name" value="Zeta_carotene_desat/Oxidored"/>
</dbReference>
<dbReference type="InterPro" id="IPR002937">
    <property type="entry name" value="Amino_oxidase"/>
</dbReference>
<accession>A0A7G5XN12</accession>
<gene>
    <name evidence="2" type="ORF">H4075_20890</name>
</gene>
<dbReference type="Pfam" id="PF01593">
    <property type="entry name" value="Amino_oxidase"/>
    <property type="match status" value="1"/>
</dbReference>
<dbReference type="SUPFAM" id="SSF51905">
    <property type="entry name" value="FAD/NAD(P)-binding domain"/>
    <property type="match status" value="1"/>
</dbReference>
<protein>
    <submittedName>
        <fullName evidence="2">FAD-dependent oxidoreductase</fullName>
    </submittedName>
</protein>
<proteinExistence type="predicted"/>
<dbReference type="AlphaFoldDB" id="A0A7G5XN12"/>
<dbReference type="Gene3D" id="3.50.50.60">
    <property type="entry name" value="FAD/NAD(P)-binding domain"/>
    <property type="match status" value="1"/>
</dbReference>
<evidence type="ECO:0000313" key="3">
    <source>
        <dbReference type="Proteomes" id="UP000515344"/>
    </source>
</evidence>
<evidence type="ECO:0000313" key="2">
    <source>
        <dbReference type="EMBL" id="QNA46865.1"/>
    </source>
</evidence>
<dbReference type="Proteomes" id="UP000515344">
    <property type="component" value="Chromosome"/>
</dbReference>
<dbReference type="KEGG" id="lacs:H4075_20890"/>
<evidence type="ECO:0000259" key="1">
    <source>
        <dbReference type="Pfam" id="PF01593"/>
    </source>
</evidence>
<reference evidence="3" key="1">
    <citation type="submission" date="2020-08" db="EMBL/GenBank/DDBJ databases">
        <title>Lacibacter sp. S13-6-6 genome sequencing.</title>
        <authorList>
            <person name="Jin L."/>
        </authorList>
    </citation>
    <scope>NUCLEOTIDE SEQUENCE [LARGE SCALE GENOMIC DNA]</scope>
    <source>
        <strain evidence="3">S13-6-6</strain>
    </source>
</reference>